<dbReference type="EMBL" id="BTGU01000007">
    <property type="protein sequence ID" value="GMN37538.1"/>
    <property type="molecule type" value="Genomic_DNA"/>
</dbReference>
<protein>
    <submittedName>
        <fullName evidence="2">Uncharacterized protein</fullName>
    </submittedName>
</protein>
<dbReference type="PANTHER" id="PTHR36000">
    <property type="entry name" value="DEFECTIVE 1273 PROTEIN, PUTATIVE-RELATED"/>
    <property type="match status" value="1"/>
</dbReference>
<name>A0AA88CWH5_FICCA</name>
<dbReference type="AlphaFoldDB" id="A0AA88CWH5"/>
<evidence type="ECO:0000313" key="2">
    <source>
        <dbReference type="EMBL" id="GMN37538.1"/>
    </source>
</evidence>
<dbReference type="Proteomes" id="UP001187192">
    <property type="component" value="Unassembled WGS sequence"/>
</dbReference>
<feature type="transmembrane region" description="Helical" evidence="1">
    <location>
        <begin position="150"/>
        <end position="171"/>
    </location>
</feature>
<sequence>MASHYSYHLLPASSLLQLSTKMALKTPPPLFPGFKAGSSQWITECGCSFGFKSYGLVQNHVLNISCAMNMAAGQSDDPEMTKLEQVMDKTRKLWDSSPQPVKSFPWIRALDNFIQLILDLVLAVVKYLSVPLLVVTSLSEMSYCAHERKLKLVIFPFILGTAVAGVLRRTAIDISPLLKDAEVPWHLICVALFFTLLKLPGPYYPYWGRIFIPHFANGGLFRTLWFAFLWYRRPQKPSRTTLSHDSEDKL</sequence>
<keyword evidence="1" id="KW-0472">Membrane</keyword>
<comment type="caution">
    <text evidence="2">The sequence shown here is derived from an EMBL/GenBank/DDBJ whole genome shotgun (WGS) entry which is preliminary data.</text>
</comment>
<evidence type="ECO:0000256" key="1">
    <source>
        <dbReference type="SAM" id="Phobius"/>
    </source>
</evidence>
<dbReference type="PANTHER" id="PTHR36000:SF2">
    <property type="entry name" value="DEFECTIVE 1273 PROTEIN, PUTATIVE-RELATED"/>
    <property type="match status" value="1"/>
</dbReference>
<accession>A0AA88CWH5</accession>
<keyword evidence="1" id="KW-1133">Transmembrane helix</keyword>
<feature type="transmembrane region" description="Helical" evidence="1">
    <location>
        <begin position="116"/>
        <end position="138"/>
    </location>
</feature>
<proteinExistence type="predicted"/>
<feature type="transmembrane region" description="Helical" evidence="1">
    <location>
        <begin position="210"/>
        <end position="231"/>
    </location>
</feature>
<keyword evidence="1" id="KW-0812">Transmembrane</keyword>
<gene>
    <name evidence="2" type="ORF">TIFTF001_006899</name>
</gene>
<evidence type="ECO:0000313" key="3">
    <source>
        <dbReference type="Proteomes" id="UP001187192"/>
    </source>
</evidence>
<reference evidence="2" key="1">
    <citation type="submission" date="2023-07" db="EMBL/GenBank/DDBJ databases">
        <title>draft genome sequence of fig (Ficus carica).</title>
        <authorList>
            <person name="Takahashi T."/>
            <person name="Nishimura K."/>
        </authorList>
    </citation>
    <scope>NUCLEOTIDE SEQUENCE</scope>
</reference>
<organism evidence="2 3">
    <name type="scientific">Ficus carica</name>
    <name type="common">Common fig</name>
    <dbReference type="NCBI Taxonomy" id="3494"/>
    <lineage>
        <taxon>Eukaryota</taxon>
        <taxon>Viridiplantae</taxon>
        <taxon>Streptophyta</taxon>
        <taxon>Embryophyta</taxon>
        <taxon>Tracheophyta</taxon>
        <taxon>Spermatophyta</taxon>
        <taxon>Magnoliopsida</taxon>
        <taxon>eudicotyledons</taxon>
        <taxon>Gunneridae</taxon>
        <taxon>Pentapetalae</taxon>
        <taxon>rosids</taxon>
        <taxon>fabids</taxon>
        <taxon>Rosales</taxon>
        <taxon>Moraceae</taxon>
        <taxon>Ficeae</taxon>
        <taxon>Ficus</taxon>
    </lineage>
</organism>
<keyword evidence="3" id="KW-1185">Reference proteome</keyword>